<dbReference type="CDD" id="cd03416">
    <property type="entry name" value="CbiX_SirB_N"/>
    <property type="match status" value="1"/>
</dbReference>
<protein>
    <submittedName>
        <fullName evidence="3">Sirohydrochlorin ferrochelatase</fullName>
    </submittedName>
</protein>
<dbReference type="SUPFAM" id="SSF53800">
    <property type="entry name" value="Chelatase"/>
    <property type="match status" value="1"/>
</dbReference>
<sequence>MSSSAIIVSHGQPSDPDPAEATLAALAAEVARALPGWQVTGATLAKPGALEAALTAAGPRPLVYPLFMTAGWFTGDELRKRLRDRQADILPPLGLDPGLPGMAADVLRATLAREGWQPGETRLFIAAHGSGRSRNSARDTQAFASALSQLIAFAGIRVGFVEEAPYLADVALDLGPKAICLPFFAARGGHVMDDIPEALDGADYKGVALAPIGCAPAVAALVARALMRARVTA</sequence>
<proteinExistence type="predicted"/>
<evidence type="ECO:0000313" key="3">
    <source>
        <dbReference type="EMBL" id="SHK97561.1"/>
    </source>
</evidence>
<dbReference type="AlphaFoldDB" id="A0A1M6WV87"/>
<evidence type="ECO:0000256" key="1">
    <source>
        <dbReference type="ARBA" id="ARBA00022723"/>
    </source>
</evidence>
<dbReference type="RefSeq" id="WP_073195443.1">
    <property type="nucleotide sequence ID" value="NZ_FRBN01000003.1"/>
</dbReference>
<dbReference type="InterPro" id="IPR002762">
    <property type="entry name" value="CbiX-like"/>
</dbReference>
<dbReference type="Pfam" id="PF01903">
    <property type="entry name" value="CbiX"/>
    <property type="match status" value="1"/>
</dbReference>
<accession>A0A1M6WV87</accession>
<keyword evidence="2" id="KW-0456">Lyase</keyword>
<reference evidence="4" key="1">
    <citation type="submission" date="2016-11" db="EMBL/GenBank/DDBJ databases">
        <authorList>
            <person name="Varghese N."/>
            <person name="Submissions S."/>
        </authorList>
    </citation>
    <scope>NUCLEOTIDE SEQUENCE [LARGE SCALE GENOMIC DNA]</scope>
    <source>
        <strain evidence="4">DSM 29327</strain>
    </source>
</reference>
<keyword evidence="1" id="KW-0479">Metal-binding</keyword>
<dbReference type="GO" id="GO:0046872">
    <property type="term" value="F:metal ion binding"/>
    <property type="evidence" value="ECO:0007669"/>
    <property type="project" value="UniProtKB-KW"/>
</dbReference>
<gene>
    <name evidence="3" type="ORF">SAMN05444414_103127</name>
</gene>
<name>A0A1M6WV87_9RHOB</name>
<dbReference type="Gene3D" id="3.40.50.1400">
    <property type="match status" value="2"/>
</dbReference>
<dbReference type="EMBL" id="FRBN01000003">
    <property type="protein sequence ID" value="SHK97561.1"/>
    <property type="molecule type" value="Genomic_DNA"/>
</dbReference>
<evidence type="ECO:0000256" key="2">
    <source>
        <dbReference type="ARBA" id="ARBA00023239"/>
    </source>
</evidence>
<evidence type="ECO:0000313" key="4">
    <source>
        <dbReference type="Proteomes" id="UP000184191"/>
    </source>
</evidence>
<dbReference type="STRING" id="1054996.SAMN05444414_103127"/>
<keyword evidence="4" id="KW-1185">Reference proteome</keyword>
<dbReference type="Proteomes" id="UP000184191">
    <property type="component" value="Unassembled WGS sequence"/>
</dbReference>
<dbReference type="GO" id="GO:0016829">
    <property type="term" value="F:lyase activity"/>
    <property type="evidence" value="ECO:0007669"/>
    <property type="project" value="UniProtKB-KW"/>
</dbReference>
<organism evidence="3 4">
    <name type="scientific">Roseovarius marisflavi</name>
    <dbReference type="NCBI Taxonomy" id="1054996"/>
    <lineage>
        <taxon>Bacteria</taxon>
        <taxon>Pseudomonadati</taxon>
        <taxon>Pseudomonadota</taxon>
        <taxon>Alphaproteobacteria</taxon>
        <taxon>Rhodobacterales</taxon>
        <taxon>Roseobacteraceae</taxon>
        <taxon>Roseovarius</taxon>
    </lineage>
</organism>